<organism evidence="2 3">
    <name type="scientific">Prevotella herbatica</name>
    <dbReference type="NCBI Taxonomy" id="2801997"/>
    <lineage>
        <taxon>Bacteria</taxon>
        <taxon>Pseudomonadati</taxon>
        <taxon>Bacteroidota</taxon>
        <taxon>Bacteroidia</taxon>
        <taxon>Bacteroidales</taxon>
        <taxon>Prevotellaceae</taxon>
        <taxon>Prevotella</taxon>
    </lineage>
</organism>
<dbReference type="Proteomes" id="UP001319045">
    <property type="component" value="Chromosome"/>
</dbReference>
<dbReference type="RefSeq" id="WP_207153891.1">
    <property type="nucleotide sequence ID" value="NZ_AP024484.1"/>
</dbReference>
<evidence type="ECO:0000313" key="2">
    <source>
        <dbReference type="EMBL" id="BCS86328.1"/>
    </source>
</evidence>
<evidence type="ECO:0000313" key="3">
    <source>
        <dbReference type="Proteomes" id="UP001319045"/>
    </source>
</evidence>
<sequence>MKKLLLITTMALAAISSNAQESKPLFNNIKLSGYGMAQYTYKGQKDEESNSFNIRMLRLVLDGRIQNDFYWKAQIQFNGNTSTLGNSPRVVDLFTEWQKYDFFKVKIGQFKRPFTFENPLHPIDEGFMSYSQAVSKLAGFNDRNGEQASNGRDIGLQIQGDFLRNGEGRNLLHYQIGVFNGQGTNTKDVDQRKDIIGGFWIMPVKGMRLGAFGWEGSSARKGTWKDENGETQTGVRSLPKYRYAISGEYIANDWTFRSEYVHSTGKAFKTTINSNEDNSKCDLNTTIGDKADGFYGMVIAPVVSKKLYAKVRYDMYRPSATWATSNTQYEAGVNYMINKNFQIDLEYARVNNRAQSDYNILDAQVDFRF</sequence>
<accession>A0ABN6EN74</accession>
<feature type="signal peptide" evidence="1">
    <location>
        <begin position="1"/>
        <end position="19"/>
    </location>
</feature>
<dbReference type="InterPro" id="IPR023614">
    <property type="entry name" value="Porin_dom_sf"/>
</dbReference>
<dbReference type="Pfam" id="PF07396">
    <property type="entry name" value="Porin_O_P"/>
    <property type="match status" value="1"/>
</dbReference>
<proteinExistence type="predicted"/>
<dbReference type="SUPFAM" id="SSF56935">
    <property type="entry name" value="Porins"/>
    <property type="match status" value="1"/>
</dbReference>
<reference evidence="2 3" key="1">
    <citation type="journal article" date="2022" name="Int. J. Syst. Evol. Microbiol.">
        <title>Prevotella herbatica sp. nov., a plant polysaccharide-decomposing anaerobic bacterium isolated from a methanogenic reactor.</title>
        <authorList>
            <person name="Uek A."/>
            <person name="Tonouchi A."/>
            <person name="Kaku N."/>
            <person name="Ueki K."/>
        </authorList>
    </citation>
    <scope>NUCLEOTIDE SEQUENCE [LARGE SCALE GENOMIC DNA]</scope>
    <source>
        <strain evidence="2 3">WR041</strain>
    </source>
</reference>
<gene>
    <name evidence="2" type="ORF">prwr041_22210</name>
</gene>
<evidence type="ECO:0008006" key="4">
    <source>
        <dbReference type="Google" id="ProtNLM"/>
    </source>
</evidence>
<dbReference type="EMBL" id="AP024484">
    <property type="protein sequence ID" value="BCS86328.1"/>
    <property type="molecule type" value="Genomic_DNA"/>
</dbReference>
<protein>
    <recommendedName>
        <fullName evidence="4">Porin</fullName>
    </recommendedName>
</protein>
<dbReference type="Gene3D" id="2.40.160.10">
    <property type="entry name" value="Porin"/>
    <property type="match status" value="1"/>
</dbReference>
<name>A0ABN6EN74_9BACT</name>
<dbReference type="InterPro" id="IPR010870">
    <property type="entry name" value="Porin_O/P"/>
</dbReference>
<feature type="chain" id="PRO_5045312262" description="Porin" evidence="1">
    <location>
        <begin position="20"/>
        <end position="369"/>
    </location>
</feature>
<evidence type="ECO:0000256" key="1">
    <source>
        <dbReference type="SAM" id="SignalP"/>
    </source>
</evidence>
<keyword evidence="1" id="KW-0732">Signal</keyword>
<keyword evidence="3" id="KW-1185">Reference proteome</keyword>